<dbReference type="SUPFAM" id="SSF111430">
    <property type="entry name" value="YAP1 redox domain"/>
    <property type="match status" value="1"/>
</dbReference>
<dbReference type="SUPFAM" id="SSF57959">
    <property type="entry name" value="Leucine zipper domain"/>
    <property type="match status" value="1"/>
</dbReference>
<organism evidence="7 8">
    <name type="scientific">Endocarpon pusillum</name>
    <dbReference type="NCBI Taxonomy" id="364733"/>
    <lineage>
        <taxon>Eukaryota</taxon>
        <taxon>Fungi</taxon>
        <taxon>Dikarya</taxon>
        <taxon>Ascomycota</taxon>
        <taxon>Pezizomycotina</taxon>
        <taxon>Eurotiomycetes</taxon>
        <taxon>Chaetothyriomycetidae</taxon>
        <taxon>Verrucariales</taxon>
        <taxon>Verrucariaceae</taxon>
        <taxon>Endocarpon</taxon>
    </lineage>
</organism>
<feature type="region of interest" description="Disordered" evidence="5">
    <location>
        <begin position="266"/>
        <end position="351"/>
    </location>
</feature>
<comment type="similarity">
    <text evidence="4">Belongs to the bZIP family. YAP subfamily.</text>
</comment>
<proteinExistence type="inferred from homology"/>
<evidence type="ECO:0000313" key="8">
    <source>
        <dbReference type="Proteomes" id="UP000606974"/>
    </source>
</evidence>
<dbReference type="GO" id="GO:0000976">
    <property type="term" value="F:transcription cis-regulatory region binding"/>
    <property type="evidence" value="ECO:0007669"/>
    <property type="project" value="InterPro"/>
</dbReference>
<dbReference type="GO" id="GO:0034599">
    <property type="term" value="P:cellular response to oxidative stress"/>
    <property type="evidence" value="ECO:0007669"/>
    <property type="project" value="UniProtKB-ARBA"/>
</dbReference>
<feature type="compositionally biased region" description="Polar residues" evidence="5">
    <location>
        <begin position="25"/>
        <end position="34"/>
    </location>
</feature>
<dbReference type="Pfam" id="PF00170">
    <property type="entry name" value="bZIP_1"/>
    <property type="match status" value="1"/>
</dbReference>
<dbReference type="EMBL" id="JAACFV010000217">
    <property type="protein sequence ID" value="KAF7502817.1"/>
    <property type="molecule type" value="Genomic_DNA"/>
</dbReference>
<comment type="subcellular location">
    <subcellularLocation>
        <location evidence="2">Cytoplasm</location>
    </subcellularLocation>
    <subcellularLocation>
        <location evidence="1">Nucleus</location>
    </subcellularLocation>
</comment>
<evidence type="ECO:0000256" key="5">
    <source>
        <dbReference type="SAM" id="MobiDB-lite"/>
    </source>
</evidence>
<name>A0A8H7A7Z2_9EURO</name>
<feature type="compositionally biased region" description="Polar residues" evidence="5">
    <location>
        <begin position="378"/>
        <end position="398"/>
    </location>
</feature>
<dbReference type="PROSITE" id="PS00036">
    <property type="entry name" value="BZIP_BASIC"/>
    <property type="match status" value="1"/>
</dbReference>
<feature type="compositionally biased region" description="Basic and acidic residues" evidence="5">
    <location>
        <begin position="38"/>
        <end position="53"/>
    </location>
</feature>
<reference evidence="7" key="1">
    <citation type="submission" date="2020-02" db="EMBL/GenBank/DDBJ databases">
        <authorList>
            <person name="Palmer J.M."/>
        </authorList>
    </citation>
    <scope>NUCLEOTIDE SEQUENCE</scope>
    <source>
        <strain evidence="7">EPUS1.4</strain>
        <tissue evidence="7">Thallus</tissue>
    </source>
</reference>
<dbReference type="Gene3D" id="1.10.238.100">
    <property type="entry name" value="YAP1 redox domain. Chain B"/>
    <property type="match status" value="1"/>
</dbReference>
<dbReference type="Proteomes" id="UP000606974">
    <property type="component" value="Unassembled WGS sequence"/>
</dbReference>
<gene>
    <name evidence="7" type="ORF">GJ744_005030</name>
</gene>
<dbReference type="InterPro" id="IPR050936">
    <property type="entry name" value="AP-1-like"/>
</dbReference>
<dbReference type="Gene3D" id="1.20.5.170">
    <property type="match status" value="1"/>
</dbReference>
<dbReference type="GO" id="GO:0001228">
    <property type="term" value="F:DNA-binding transcription activator activity, RNA polymerase II-specific"/>
    <property type="evidence" value="ECO:0007669"/>
    <property type="project" value="TreeGrafter"/>
</dbReference>
<sequence>MPPSEPQYYLSPDQQTPGVAALASNRPSSSNKASANDRASKASDKEKDDEHPAKQNGYQNNTNGYSNQSAQNTLTSGQFPEPDDSPFGFDLDADVDDKFDFDSNGQFIDDFPGDVSQIDAGDLHEKRKSIGDKDEEEGGGGKRRESEGGPGKKAGRKPLTAEPTSKRKAQNRAAQRAFRERKERHLKGLETKVEDLEKASETTNNENGLLRAQVERLQVKLEEYRKRLSWIGSIGQGVSPSLGSGAPGAAARNSLNSNHNDFQFEFPRFGDLPTNNLPNNAASAAKANNHPSQSATLPSESSSFGVPGIVGRTSLTSTSPQMPGPSHRSTGNSPTSASNLSPSLPNTQSYASASSLDSFSRLFTPSILEASRQASTGYFTQNNSNHSNQVSGNNSDQHISPGANVRQYSTSSLTNTHSPASSYESQQNGSSIGTSPEPSLSSPAQKMTDYGLNTINENQPQIHFGGSYVTPDFDPNSFNWFAQQNGGGFDPVLFGDYREPQDAVASQDFGAFFNDAFPLPELGSPEHNFNEVAPSPAKPDLMAQVEAAQDGKEEHATSEDGSKMMGCNQVWDRLQSMEKFRNGEIDVESLCTDLRSKARCSEGGAAVHQKDVDNILSSAR</sequence>
<evidence type="ECO:0000256" key="2">
    <source>
        <dbReference type="ARBA" id="ARBA00004496"/>
    </source>
</evidence>
<dbReference type="InterPro" id="IPR023167">
    <property type="entry name" value="Yap1_redox_dom_sf"/>
</dbReference>
<feature type="domain" description="BZIP" evidence="6">
    <location>
        <begin position="161"/>
        <end position="224"/>
    </location>
</feature>
<dbReference type="FunFam" id="1.20.5.170:FF:000067">
    <property type="entry name" value="BZIP transcription factor"/>
    <property type="match status" value="1"/>
</dbReference>
<keyword evidence="8" id="KW-1185">Reference proteome</keyword>
<feature type="compositionally biased region" description="Polar residues" evidence="5">
    <location>
        <begin position="290"/>
        <end position="304"/>
    </location>
</feature>
<evidence type="ECO:0000259" key="6">
    <source>
        <dbReference type="PROSITE" id="PS50217"/>
    </source>
</evidence>
<dbReference type="CDD" id="cd14688">
    <property type="entry name" value="bZIP_YAP"/>
    <property type="match status" value="1"/>
</dbReference>
<dbReference type="PROSITE" id="PS50217">
    <property type="entry name" value="BZIP"/>
    <property type="match status" value="1"/>
</dbReference>
<dbReference type="InterPro" id="IPR013910">
    <property type="entry name" value="TF_PAP1"/>
</dbReference>
<evidence type="ECO:0000313" key="7">
    <source>
        <dbReference type="EMBL" id="KAF7502817.1"/>
    </source>
</evidence>
<dbReference type="GO" id="GO:0090575">
    <property type="term" value="C:RNA polymerase II transcription regulator complex"/>
    <property type="evidence" value="ECO:0007669"/>
    <property type="project" value="TreeGrafter"/>
</dbReference>
<dbReference type="InterPro" id="IPR046347">
    <property type="entry name" value="bZIP_sf"/>
</dbReference>
<dbReference type="InterPro" id="IPR004827">
    <property type="entry name" value="bZIP"/>
</dbReference>
<feature type="compositionally biased region" description="Polar residues" evidence="5">
    <location>
        <begin position="313"/>
        <end position="348"/>
    </location>
</feature>
<feature type="compositionally biased region" description="Basic and acidic residues" evidence="5">
    <location>
        <begin position="121"/>
        <end position="132"/>
    </location>
</feature>
<accession>A0A8H7A7Z2</accession>
<protein>
    <recommendedName>
        <fullName evidence="6">BZIP domain-containing protein</fullName>
    </recommendedName>
</protein>
<dbReference type="GO" id="GO:0005737">
    <property type="term" value="C:cytoplasm"/>
    <property type="evidence" value="ECO:0007669"/>
    <property type="project" value="UniProtKB-SubCell"/>
</dbReference>
<feature type="compositionally biased region" description="Basic and acidic residues" evidence="5">
    <location>
        <begin position="177"/>
        <end position="200"/>
    </location>
</feature>
<dbReference type="PANTHER" id="PTHR40621:SF6">
    <property type="entry name" value="AP-1-LIKE TRANSCRIPTION FACTOR YAP1-RELATED"/>
    <property type="match status" value="1"/>
</dbReference>
<evidence type="ECO:0000256" key="4">
    <source>
        <dbReference type="ARBA" id="ARBA00038132"/>
    </source>
</evidence>
<evidence type="ECO:0000256" key="1">
    <source>
        <dbReference type="ARBA" id="ARBA00004123"/>
    </source>
</evidence>
<evidence type="ECO:0000256" key="3">
    <source>
        <dbReference type="ARBA" id="ARBA00023242"/>
    </source>
</evidence>
<dbReference type="OrthoDB" id="5380163at2759"/>
<feature type="region of interest" description="Disordered" evidence="5">
    <location>
        <begin position="1"/>
        <end position="207"/>
    </location>
</feature>
<feature type="region of interest" description="Disordered" evidence="5">
    <location>
        <begin position="378"/>
        <end position="447"/>
    </location>
</feature>
<dbReference type="AlphaFoldDB" id="A0A8H7A7Z2"/>
<dbReference type="Pfam" id="PF08601">
    <property type="entry name" value="PAP1"/>
    <property type="match status" value="2"/>
</dbReference>
<feature type="compositionally biased region" description="Polar residues" evidence="5">
    <location>
        <begin position="406"/>
        <end position="447"/>
    </location>
</feature>
<dbReference type="PANTHER" id="PTHR40621">
    <property type="entry name" value="TRANSCRIPTION FACTOR KAPC-RELATED"/>
    <property type="match status" value="1"/>
</dbReference>
<feature type="compositionally biased region" description="Polar residues" evidence="5">
    <location>
        <begin position="56"/>
        <end position="78"/>
    </location>
</feature>
<feature type="compositionally biased region" description="Low complexity" evidence="5">
    <location>
        <begin position="275"/>
        <end position="289"/>
    </location>
</feature>
<keyword evidence="3" id="KW-0539">Nucleus</keyword>
<comment type="caution">
    <text evidence="7">The sequence shown here is derived from an EMBL/GenBank/DDBJ whole genome shotgun (WGS) entry which is preliminary data.</text>
</comment>
<dbReference type="SMART" id="SM00338">
    <property type="entry name" value="BRLZ"/>
    <property type="match status" value="1"/>
</dbReference>